<dbReference type="InterPro" id="IPR036709">
    <property type="entry name" value="Autotransporte_beta_dom_sf"/>
</dbReference>
<accession>A0ABX4JMR5</accession>
<name>A0ABX4JMR5_9HYPH</name>
<dbReference type="SUPFAM" id="SSF103515">
    <property type="entry name" value="Autotransporter"/>
    <property type="match status" value="1"/>
</dbReference>
<organism evidence="2 3">
    <name type="scientific">Rhizobium hidalgonense</name>
    <dbReference type="NCBI Taxonomy" id="1538159"/>
    <lineage>
        <taxon>Bacteria</taxon>
        <taxon>Pseudomonadati</taxon>
        <taxon>Pseudomonadota</taxon>
        <taxon>Alphaproteobacteria</taxon>
        <taxon>Hyphomicrobiales</taxon>
        <taxon>Rhizobiaceae</taxon>
        <taxon>Rhizobium/Agrobacterium group</taxon>
        <taxon>Rhizobium</taxon>
    </lineage>
</organism>
<reference evidence="2 3" key="1">
    <citation type="submission" date="2017-09" db="EMBL/GenBank/DDBJ databases">
        <title>Comparative genomics of rhizobia isolated from Phaseolus vulgaris in China.</title>
        <authorList>
            <person name="Tong W."/>
        </authorList>
    </citation>
    <scope>NUCLEOTIDE SEQUENCE [LARGE SCALE GENOMIC DNA]</scope>
    <source>
        <strain evidence="2 3">FH14</strain>
    </source>
</reference>
<dbReference type="Gene3D" id="2.40.128.130">
    <property type="entry name" value="Autotransporter beta-domain"/>
    <property type="match status" value="1"/>
</dbReference>
<dbReference type="InterPro" id="IPR006315">
    <property type="entry name" value="OM_autotransptr_brl_dom"/>
</dbReference>
<sequence length="119" mass="13126">MVDTPQAQLVYSSVDFDTFNDQFGARVSLQDGDSLLSRLGLALDREESLQRADGETVRAKIYGIANLYGEFLDGTSPDVSGTGFKSKNDPVWAGLTLGGSDSWSEERFRYTAKRPQNPR</sequence>
<dbReference type="InterPro" id="IPR005546">
    <property type="entry name" value="Autotransporte_beta"/>
</dbReference>
<evidence type="ECO:0000313" key="3">
    <source>
        <dbReference type="Proteomes" id="UP000219914"/>
    </source>
</evidence>
<comment type="caution">
    <text evidence="2">The sequence shown here is derived from an EMBL/GenBank/DDBJ whole genome shotgun (WGS) entry which is preliminary data.</text>
</comment>
<feature type="domain" description="Autotransporter" evidence="1">
    <location>
        <begin position="4"/>
        <end position="100"/>
    </location>
</feature>
<dbReference type="Proteomes" id="UP000219914">
    <property type="component" value="Unassembled WGS sequence"/>
</dbReference>
<protein>
    <recommendedName>
        <fullName evidence="1">Autotransporter domain-containing protein</fullName>
    </recommendedName>
</protein>
<evidence type="ECO:0000259" key="1">
    <source>
        <dbReference type="Pfam" id="PF03797"/>
    </source>
</evidence>
<dbReference type="Pfam" id="PF03797">
    <property type="entry name" value="Autotransporter"/>
    <property type="match status" value="1"/>
</dbReference>
<dbReference type="NCBIfam" id="TIGR01414">
    <property type="entry name" value="autotrans_barl"/>
    <property type="match status" value="1"/>
</dbReference>
<keyword evidence="3" id="KW-1185">Reference proteome</keyword>
<proteinExistence type="predicted"/>
<dbReference type="EMBL" id="NWSY01000018">
    <property type="protein sequence ID" value="PDT21358.1"/>
    <property type="molecule type" value="Genomic_DNA"/>
</dbReference>
<gene>
    <name evidence="2" type="ORF">CO674_22385</name>
</gene>
<evidence type="ECO:0000313" key="2">
    <source>
        <dbReference type="EMBL" id="PDT21358.1"/>
    </source>
</evidence>